<dbReference type="Proteomes" id="UP000215902">
    <property type="component" value="Unassembled WGS sequence"/>
</dbReference>
<dbReference type="PANTHER" id="PTHR24198:SF165">
    <property type="entry name" value="ANKYRIN REPEAT-CONTAINING PROTEIN-RELATED"/>
    <property type="match status" value="1"/>
</dbReference>
<accession>A0A267EAD6</accession>
<evidence type="ECO:0000313" key="4">
    <source>
        <dbReference type="Proteomes" id="UP000215902"/>
    </source>
</evidence>
<organism evidence="3 4">
    <name type="scientific">Macrostomum lignano</name>
    <dbReference type="NCBI Taxonomy" id="282301"/>
    <lineage>
        <taxon>Eukaryota</taxon>
        <taxon>Metazoa</taxon>
        <taxon>Spiralia</taxon>
        <taxon>Lophotrochozoa</taxon>
        <taxon>Platyhelminthes</taxon>
        <taxon>Rhabditophora</taxon>
        <taxon>Macrostomorpha</taxon>
        <taxon>Macrostomida</taxon>
        <taxon>Macrostomidae</taxon>
        <taxon>Macrostomum</taxon>
    </lineage>
</organism>
<dbReference type="EMBL" id="NIVC01002363">
    <property type="protein sequence ID" value="PAA58540.1"/>
    <property type="molecule type" value="Genomic_DNA"/>
</dbReference>
<dbReference type="PANTHER" id="PTHR24198">
    <property type="entry name" value="ANKYRIN REPEAT AND PROTEIN KINASE DOMAIN-CONTAINING PROTEIN"/>
    <property type="match status" value="1"/>
</dbReference>
<dbReference type="OrthoDB" id="7464126at2759"/>
<evidence type="ECO:0000256" key="1">
    <source>
        <dbReference type="ARBA" id="ARBA00022737"/>
    </source>
</evidence>
<sequence length="767" mass="85721">MADNLSQHSAKQLYSALKTAIQCGDDSEMERLTQDVADRIGESSDSTARDIVFAAARDSLGLAALRALADRIGIDAFLLRDSNGDSIVHMVAENHQSSESMQLIKDAMRETHCFKSPNRDSRGGTVAHCAARNRHTSSSLEWLLNNLGPGCLDDIDASGNSPVHLASQHQTAESMQIIKQKMGNNTECFKQKGFRNRTALHCAAMNRQGPSAFNWLVEELEAACLSEKDEDQYTAMHIAAERQRDEVLQLIKAKTNNAKCFKTRGFNRMTVVHSAAKNEFGSSSLEWLVNELGHQVLTDTDGDGNTVVHIAAAFQTADCMRFIKEKMTGVECFTETGMKFSTVVHYAALNKISNSALHWLVDELGQKCLEVKDQEGNTVIHNAAGSQNAETMEFIKRKMNGVSCFKQGERMTPVHCAAFNTSTFSALTWLVKELGPECLLNKDYQGDTVIHIAAYYQSAECMQFIKDTLGGMKHFRLKGRFRNSITNSAAQNKTGDSALKWLVNELGTEYLKSQDVEGNTPIHDAAEFQTEETLKFIKEKMNGSECFSLRGRDRMTAVHCAAMNKKSSSAFKWLVNELGVNCLMDRDSDDSTPLHMAAEFQDVNVLHFLKEKTKGVECFKTRGYNKSTVVHSAATTQRVSPLPLKWMINELGPECLLYSDRRGDTVIHAAAEFQTKETLQLIKEKLSDVEIFRKVRGRNGMNAVHVAALNKVSRQTLRWLIKQLGPECIKDVNDNGQTVMDLCRFFEANFGMKQMRKEIFQKLEEPL</sequence>
<keyword evidence="1" id="KW-0677">Repeat</keyword>
<comment type="caution">
    <text evidence="3">The sequence shown here is derived from an EMBL/GenBank/DDBJ whole genome shotgun (WGS) entry which is preliminary data.</text>
</comment>
<keyword evidence="4" id="KW-1185">Reference proteome</keyword>
<dbReference type="GO" id="GO:0005737">
    <property type="term" value="C:cytoplasm"/>
    <property type="evidence" value="ECO:0007669"/>
    <property type="project" value="TreeGrafter"/>
</dbReference>
<evidence type="ECO:0000256" key="2">
    <source>
        <dbReference type="ARBA" id="ARBA00023043"/>
    </source>
</evidence>
<dbReference type="STRING" id="282301.A0A267EAD6"/>
<dbReference type="SUPFAM" id="SSF48403">
    <property type="entry name" value="Ankyrin repeat"/>
    <property type="match status" value="3"/>
</dbReference>
<dbReference type="InterPro" id="IPR036770">
    <property type="entry name" value="Ankyrin_rpt-contain_sf"/>
</dbReference>
<keyword evidence="2" id="KW-0040">ANK repeat</keyword>
<protein>
    <submittedName>
        <fullName evidence="3">Uncharacterized protein</fullName>
    </submittedName>
</protein>
<dbReference type="Pfam" id="PF12796">
    <property type="entry name" value="Ank_2"/>
    <property type="match status" value="2"/>
</dbReference>
<proteinExistence type="predicted"/>
<dbReference type="InterPro" id="IPR002110">
    <property type="entry name" value="Ankyrin_rpt"/>
</dbReference>
<evidence type="ECO:0000313" key="3">
    <source>
        <dbReference type="EMBL" id="PAA58540.1"/>
    </source>
</evidence>
<name>A0A267EAD6_9PLAT</name>
<dbReference type="Gene3D" id="1.25.40.20">
    <property type="entry name" value="Ankyrin repeat-containing domain"/>
    <property type="match status" value="4"/>
</dbReference>
<dbReference type="AlphaFoldDB" id="A0A267EAD6"/>
<reference evidence="3 4" key="1">
    <citation type="submission" date="2017-06" db="EMBL/GenBank/DDBJ databases">
        <title>A platform for efficient transgenesis in Macrostomum lignano, a flatworm model organism for stem cell research.</title>
        <authorList>
            <person name="Berezikov E."/>
        </authorList>
    </citation>
    <scope>NUCLEOTIDE SEQUENCE [LARGE SCALE GENOMIC DNA]</scope>
    <source>
        <strain evidence="3">DV1</strain>
        <tissue evidence="3">Whole organism</tissue>
    </source>
</reference>
<gene>
    <name evidence="3" type="ORF">BOX15_Mlig034366g1</name>
</gene>
<dbReference type="SMART" id="SM00248">
    <property type="entry name" value="ANK"/>
    <property type="match status" value="14"/>
</dbReference>